<dbReference type="Gene3D" id="1.10.1760.20">
    <property type="match status" value="1"/>
</dbReference>
<keyword evidence="1" id="KW-0812">Transmembrane</keyword>
<keyword evidence="3" id="KW-1185">Reference proteome</keyword>
<dbReference type="KEGG" id="ril:CRIB_2274"/>
<feature type="transmembrane region" description="Helical" evidence="1">
    <location>
        <begin position="6"/>
        <end position="35"/>
    </location>
</feature>
<sequence length="161" mass="18769">MSRKIAYSGILLAINLILLLLINVIPINTLFLMGLASLPISIIIMEYGPKNGFVFYIASVILGFLVINSKIQWVLNTFTFGIYGLIKYIIEKNRPVYIEYFLKILFANVSILIVYFILKPFVYIPINLFTVLTFEVLFIVYDNVYSLFIEYYNRKLRKIIK</sequence>
<evidence type="ECO:0000313" key="2">
    <source>
        <dbReference type="EMBL" id="CED94874.1"/>
    </source>
</evidence>
<dbReference type="Proteomes" id="UP000245622">
    <property type="component" value="Chromosome 1"/>
</dbReference>
<dbReference type="GeneID" id="82206310"/>
<dbReference type="RefSeq" id="WP_180702364.1">
    <property type="nucleotide sequence ID" value="NZ_LN555523.1"/>
</dbReference>
<evidence type="ECO:0000313" key="3">
    <source>
        <dbReference type="Proteomes" id="UP000245622"/>
    </source>
</evidence>
<organism evidence="2 3">
    <name type="scientific">Romboutsia ilealis</name>
    <dbReference type="NCBI Taxonomy" id="1115758"/>
    <lineage>
        <taxon>Bacteria</taxon>
        <taxon>Bacillati</taxon>
        <taxon>Bacillota</taxon>
        <taxon>Clostridia</taxon>
        <taxon>Peptostreptococcales</taxon>
        <taxon>Peptostreptococcaceae</taxon>
        <taxon>Romboutsia</taxon>
    </lineage>
</organism>
<reference evidence="2 3" key="1">
    <citation type="submission" date="2014-04" db="EMBL/GenBank/DDBJ databases">
        <authorList>
            <person name="Hornung B.V."/>
        </authorList>
    </citation>
    <scope>NUCLEOTIDE SEQUENCE [LARGE SCALE GENOMIC DNA]</scope>
    <source>
        <strain evidence="2 3">CRIB</strain>
    </source>
</reference>
<dbReference type="EMBL" id="LN555523">
    <property type="protein sequence ID" value="CED94874.1"/>
    <property type="molecule type" value="Genomic_DNA"/>
</dbReference>
<keyword evidence="1" id="KW-1133">Transmembrane helix</keyword>
<feature type="transmembrane region" description="Helical" evidence="1">
    <location>
        <begin position="124"/>
        <end position="148"/>
    </location>
</feature>
<gene>
    <name evidence="2" type="ORF">CRIB_2274</name>
</gene>
<feature type="transmembrane region" description="Helical" evidence="1">
    <location>
        <begin position="47"/>
        <end position="67"/>
    </location>
</feature>
<proteinExistence type="predicted"/>
<evidence type="ECO:0000256" key="1">
    <source>
        <dbReference type="SAM" id="Phobius"/>
    </source>
</evidence>
<accession>A0A1V1I5J5</accession>
<protein>
    <submittedName>
        <fullName evidence="2">Uncharacterized protein</fullName>
    </submittedName>
</protein>
<name>A0A1V1I5J5_9FIRM</name>
<dbReference type="AlphaFoldDB" id="A0A1V1I5J5"/>
<keyword evidence="1" id="KW-0472">Membrane</keyword>
<feature type="transmembrane region" description="Helical" evidence="1">
    <location>
        <begin position="97"/>
        <end position="118"/>
    </location>
</feature>